<sequence length="437" mass="50842">LDQQQKCEIERLNLETIILQIMQMGIKNPLRFPFPTQPSAEKLQKAMQTLENLNLILGKELTKFGYQVSKIPLELRAAHVFAQGIGEEDQIFFCLLACCLSVENLFLFNEQQSYPIQTNQGDVIDRLYTAGAFISYSPKQKAEFCAKNKLRFEAFSEIEKIFSQLVRKHSVQGQLTKPSPYVVKKLKQALLQAYIENIAVQKEFTKYEVQTVKIRDFVHQSELQKFDAKNCFIDEAKISKNSYYFKNKLMPQLCTFLSFDLQLELEEEKQTANLFLNQITEIDLKQIIKLAEFSPMLKTQPPTEICFKNEVYGKCTVFYKDVNLGQTWLVFPGKDFPHKEIVGKLRAKAFLILLLKGECCDKFAKFKGQVKFSIKQQFNEAIVKDNSYFDGLVDLMLKFEVINVEQFRQMIRIQPFKVKEELAKCYENFENVWQGVV</sequence>
<dbReference type="EMBL" id="GDID01004540">
    <property type="protein sequence ID" value="JAP92066.1"/>
    <property type="molecule type" value="Transcribed_RNA"/>
</dbReference>
<dbReference type="GO" id="GO:0005524">
    <property type="term" value="F:ATP binding"/>
    <property type="evidence" value="ECO:0007669"/>
    <property type="project" value="UniProtKB-KW"/>
</dbReference>
<feature type="non-terminal residue" evidence="5">
    <location>
        <position position="1"/>
    </location>
</feature>
<evidence type="ECO:0000256" key="3">
    <source>
        <dbReference type="ARBA" id="ARBA00022806"/>
    </source>
</evidence>
<dbReference type="GO" id="GO:0003723">
    <property type="term" value="F:RNA binding"/>
    <property type="evidence" value="ECO:0007669"/>
    <property type="project" value="TreeGrafter"/>
</dbReference>
<evidence type="ECO:0000256" key="4">
    <source>
        <dbReference type="ARBA" id="ARBA00022840"/>
    </source>
</evidence>
<keyword evidence="4" id="KW-0067">ATP-binding</keyword>
<accession>A0A146K929</accession>
<gene>
    <name evidence="5" type="ORF">TPC1_16108</name>
</gene>
<dbReference type="GO" id="GO:0016787">
    <property type="term" value="F:hydrolase activity"/>
    <property type="evidence" value="ECO:0007669"/>
    <property type="project" value="UniProtKB-KW"/>
</dbReference>
<evidence type="ECO:0000256" key="2">
    <source>
        <dbReference type="ARBA" id="ARBA00022801"/>
    </source>
</evidence>
<keyword evidence="2" id="KW-0378">Hydrolase</keyword>
<reference evidence="5" key="1">
    <citation type="submission" date="2015-07" db="EMBL/GenBank/DDBJ databases">
        <title>Adaptation to a free-living lifestyle via gene acquisitions in the diplomonad Trepomonas sp. PC1.</title>
        <authorList>
            <person name="Xu F."/>
            <person name="Jerlstrom-Hultqvist J."/>
            <person name="Kolisko M."/>
            <person name="Simpson A.G.B."/>
            <person name="Roger A.J."/>
            <person name="Svard S.G."/>
            <person name="Andersson J.O."/>
        </authorList>
    </citation>
    <scope>NUCLEOTIDE SEQUENCE</scope>
    <source>
        <strain evidence="5">PC1</strain>
    </source>
</reference>
<dbReference type="PANTHER" id="PTHR18934">
    <property type="entry name" value="ATP-DEPENDENT RNA HELICASE"/>
    <property type="match status" value="1"/>
</dbReference>
<dbReference type="InterPro" id="IPR042035">
    <property type="entry name" value="DEAH_win-hel_dom"/>
</dbReference>
<evidence type="ECO:0000313" key="5">
    <source>
        <dbReference type="EMBL" id="JAP92066.1"/>
    </source>
</evidence>
<keyword evidence="1" id="KW-0547">Nucleotide-binding</keyword>
<proteinExistence type="predicted"/>
<name>A0A146K929_9EUKA</name>
<organism evidence="5">
    <name type="scientific">Trepomonas sp. PC1</name>
    <dbReference type="NCBI Taxonomy" id="1076344"/>
    <lineage>
        <taxon>Eukaryota</taxon>
        <taxon>Metamonada</taxon>
        <taxon>Diplomonadida</taxon>
        <taxon>Hexamitidae</taxon>
        <taxon>Hexamitinae</taxon>
        <taxon>Trepomonas</taxon>
    </lineage>
</organism>
<keyword evidence="3 5" id="KW-0347">Helicase</keyword>
<dbReference type="GO" id="GO:0005730">
    <property type="term" value="C:nucleolus"/>
    <property type="evidence" value="ECO:0007669"/>
    <property type="project" value="TreeGrafter"/>
</dbReference>
<dbReference type="Gene3D" id="1.10.10.2130">
    <property type="entry name" value="DEAH helicase family, winged-helix domain"/>
    <property type="match status" value="1"/>
</dbReference>
<dbReference type="GO" id="GO:0000462">
    <property type="term" value="P:maturation of SSU-rRNA from tricistronic rRNA transcript (SSU-rRNA, 5.8S rRNA, LSU-rRNA)"/>
    <property type="evidence" value="ECO:0007669"/>
    <property type="project" value="TreeGrafter"/>
</dbReference>
<protein>
    <submittedName>
        <fullName evidence="5">ATP-dependent RNA helicase</fullName>
    </submittedName>
</protein>
<evidence type="ECO:0000256" key="1">
    <source>
        <dbReference type="ARBA" id="ARBA00022741"/>
    </source>
</evidence>
<dbReference type="PANTHER" id="PTHR18934:SF99">
    <property type="entry name" value="ATP-DEPENDENT RNA HELICASE DHX37-RELATED"/>
    <property type="match status" value="1"/>
</dbReference>
<dbReference type="GO" id="GO:0004386">
    <property type="term" value="F:helicase activity"/>
    <property type="evidence" value="ECO:0007669"/>
    <property type="project" value="UniProtKB-KW"/>
</dbReference>
<dbReference type="AlphaFoldDB" id="A0A146K929"/>